<proteinExistence type="predicted"/>
<keyword evidence="2" id="KW-0238">DNA-binding</keyword>
<dbReference type="SMART" id="SM00342">
    <property type="entry name" value="HTH_ARAC"/>
    <property type="match status" value="1"/>
</dbReference>
<keyword evidence="6" id="KW-1185">Reference proteome</keyword>
<evidence type="ECO:0000256" key="1">
    <source>
        <dbReference type="ARBA" id="ARBA00023015"/>
    </source>
</evidence>
<keyword evidence="1" id="KW-0805">Transcription regulation</keyword>
<dbReference type="Proteomes" id="UP001596047">
    <property type="component" value="Unassembled WGS sequence"/>
</dbReference>
<evidence type="ECO:0000313" key="5">
    <source>
        <dbReference type="EMBL" id="MFC5649154.1"/>
    </source>
</evidence>
<gene>
    <name evidence="5" type="ORF">ACFPYJ_08425</name>
</gene>
<accession>A0ABW0VW99</accession>
<dbReference type="EMBL" id="JBHSOW010000030">
    <property type="protein sequence ID" value="MFC5649154.1"/>
    <property type="molecule type" value="Genomic_DNA"/>
</dbReference>
<evidence type="ECO:0000256" key="2">
    <source>
        <dbReference type="ARBA" id="ARBA00023125"/>
    </source>
</evidence>
<organism evidence="5 6">
    <name type="scientific">Paenibacillus solisilvae</name>
    <dbReference type="NCBI Taxonomy" id="2486751"/>
    <lineage>
        <taxon>Bacteria</taxon>
        <taxon>Bacillati</taxon>
        <taxon>Bacillota</taxon>
        <taxon>Bacilli</taxon>
        <taxon>Bacillales</taxon>
        <taxon>Paenibacillaceae</taxon>
        <taxon>Paenibacillus</taxon>
    </lineage>
</organism>
<protein>
    <submittedName>
        <fullName evidence="5">Helix-turn-helix domain-containing protein</fullName>
    </submittedName>
</protein>
<dbReference type="InterPro" id="IPR018060">
    <property type="entry name" value="HTH_AraC"/>
</dbReference>
<evidence type="ECO:0000313" key="6">
    <source>
        <dbReference type="Proteomes" id="UP001596047"/>
    </source>
</evidence>
<dbReference type="Pfam" id="PF12833">
    <property type="entry name" value="HTH_18"/>
    <property type="match status" value="1"/>
</dbReference>
<reference evidence="6" key="1">
    <citation type="journal article" date="2019" name="Int. J. Syst. Evol. Microbiol.">
        <title>The Global Catalogue of Microorganisms (GCM) 10K type strain sequencing project: providing services to taxonomists for standard genome sequencing and annotation.</title>
        <authorList>
            <consortium name="The Broad Institute Genomics Platform"/>
            <consortium name="The Broad Institute Genome Sequencing Center for Infectious Disease"/>
            <person name="Wu L."/>
            <person name="Ma J."/>
        </authorList>
    </citation>
    <scope>NUCLEOTIDE SEQUENCE [LARGE SCALE GENOMIC DNA]</scope>
    <source>
        <strain evidence="6">CGMCC 1.3240</strain>
    </source>
</reference>
<evidence type="ECO:0000259" key="4">
    <source>
        <dbReference type="PROSITE" id="PS01124"/>
    </source>
</evidence>
<evidence type="ECO:0000256" key="3">
    <source>
        <dbReference type="ARBA" id="ARBA00023163"/>
    </source>
</evidence>
<sequence>MERIAEHLSFSVSYLRQAFREVTDMTVFRLEEKVVLVKKLLTSIDLTMAGIMDRSGFITKSYFFASFKKIMRLTPKQFRDSKMA</sequence>
<comment type="caution">
    <text evidence="5">The sequence shown here is derived from an EMBL/GenBank/DDBJ whole genome shotgun (WGS) entry which is preliminary data.</text>
</comment>
<dbReference type="Gene3D" id="1.10.10.60">
    <property type="entry name" value="Homeodomain-like"/>
    <property type="match status" value="1"/>
</dbReference>
<dbReference type="PANTHER" id="PTHR43280">
    <property type="entry name" value="ARAC-FAMILY TRANSCRIPTIONAL REGULATOR"/>
    <property type="match status" value="1"/>
</dbReference>
<dbReference type="InterPro" id="IPR009057">
    <property type="entry name" value="Homeodomain-like_sf"/>
</dbReference>
<dbReference type="SUPFAM" id="SSF46689">
    <property type="entry name" value="Homeodomain-like"/>
    <property type="match status" value="1"/>
</dbReference>
<name>A0ABW0VW99_9BACL</name>
<dbReference type="RefSeq" id="WP_379187739.1">
    <property type="nucleotide sequence ID" value="NZ_JBHSOW010000030.1"/>
</dbReference>
<feature type="domain" description="HTH araC/xylS-type" evidence="4">
    <location>
        <begin position="1"/>
        <end position="81"/>
    </location>
</feature>
<keyword evidence="3" id="KW-0804">Transcription</keyword>
<dbReference type="PROSITE" id="PS01124">
    <property type="entry name" value="HTH_ARAC_FAMILY_2"/>
    <property type="match status" value="1"/>
</dbReference>
<dbReference type="PANTHER" id="PTHR43280:SF28">
    <property type="entry name" value="HTH-TYPE TRANSCRIPTIONAL ACTIVATOR RHAS"/>
    <property type="match status" value="1"/>
</dbReference>